<reference evidence="1" key="1">
    <citation type="submission" date="2023-06" db="EMBL/GenBank/DDBJ databases">
        <authorList>
            <consortium name="Lawrence Berkeley National Laboratory"/>
            <person name="Ahrendt S."/>
            <person name="Sahu N."/>
            <person name="Indic B."/>
            <person name="Wong-Bajracharya J."/>
            <person name="Merenyi Z."/>
            <person name="Ke H.-M."/>
            <person name="Monk M."/>
            <person name="Kocsube S."/>
            <person name="Drula E."/>
            <person name="Lipzen A."/>
            <person name="Balint B."/>
            <person name="Henrissat B."/>
            <person name="Andreopoulos B."/>
            <person name="Martin F.M."/>
            <person name="Harder C.B."/>
            <person name="Rigling D."/>
            <person name="Ford K.L."/>
            <person name="Foster G.D."/>
            <person name="Pangilinan J."/>
            <person name="Papanicolaou A."/>
            <person name="Barry K."/>
            <person name="LaButti K."/>
            <person name="Viragh M."/>
            <person name="Koriabine M."/>
            <person name="Yan M."/>
            <person name="Riley R."/>
            <person name="Champramary S."/>
            <person name="Plett K.L."/>
            <person name="Tsai I.J."/>
            <person name="Slot J."/>
            <person name="Sipos G."/>
            <person name="Plett J."/>
            <person name="Nagy L.G."/>
            <person name="Grigoriev I.V."/>
        </authorList>
    </citation>
    <scope>NUCLEOTIDE SEQUENCE</scope>
    <source>
        <strain evidence="1">ICMP 16352</strain>
    </source>
</reference>
<evidence type="ECO:0000313" key="2">
    <source>
        <dbReference type="Proteomes" id="UP001175227"/>
    </source>
</evidence>
<organism evidence="1 2">
    <name type="scientific">Armillaria novae-zelandiae</name>
    <dbReference type="NCBI Taxonomy" id="153914"/>
    <lineage>
        <taxon>Eukaryota</taxon>
        <taxon>Fungi</taxon>
        <taxon>Dikarya</taxon>
        <taxon>Basidiomycota</taxon>
        <taxon>Agaricomycotina</taxon>
        <taxon>Agaricomycetes</taxon>
        <taxon>Agaricomycetidae</taxon>
        <taxon>Agaricales</taxon>
        <taxon>Marasmiineae</taxon>
        <taxon>Physalacriaceae</taxon>
        <taxon>Armillaria</taxon>
    </lineage>
</organism>
<dbReference type="EMBL" id="JAUEPR010000009">
    <property type="protein sequence ID" value="KAK0480802.1"/>
    <property type="molecule type" value="Genomic_DNA"/>
</dbReference>
<evidence type="ECO:0000313" key="1">
    <source>
        <dbReference type="EMBL" id="KAK0480802.1"/>
    </source>
</evidence>
<accession>A0AA39PAV0</accession>
<name>A0AA39PAV0_9AGAR</name>
<gene>
    <name evidence="1" type="ORF">IW261DRAFT_1419138</name>
</gene>
<comment type="caution">
    <text evidence="1">The sequence shown here is derived from an EMBL/GenBank/DDBJ whole genome shotgun (WGS) entry which is preliminary data.</text>
</comment>
<dbReference type="Proteomes" id="UP001175227">
    <property type="component" value="Unassembled WGS sequence"/>
</dbReference>
<protein>
    <submittedName>
        <fullName evidence="1">Uncharacterized protein</fullName>
    </submittedName>
</protein>
<sequence length="196" mass="21618">MPISASPLLSTKERHDADDVWPFYVEEDNRRICKLCWAGDKHKNTKDKNYSMTCGKLNTLIKGNGMKAAEKFQKATGMTTPIGVSCSDTSSIPEFSRDAFIDAIVEWIIADDQKHQHSMGSISLTMDLSSDLNLVNYMAVTAHWMEPIGVDADGHTIVCLHSDLIGYHCVPGHHEGEHLAAAVLYITARVGITSKN</sequence>
<keyword evidence="2" id="KW-1185">Reference proteome</keyword>
<proteinExistence type="predicted"/>
<dbReference type="AlphaFoldDB" id="A0AA39PAV0"/>